<organism evidence="1 2">
    <name type="scientific">Eufriesea mexicana</name>
    <dbReference type="NCBI Taxonomy" id="516756"/>
    <lineage>
        <taxon>Eukaryota</taxon>
        <taxon>Metazoa</taxon>
        <taxon>Ecdysozoa</taxon>
        <taxon>Arthropoda</taxon>
        <taxon>Hexapoda</taxon>
        <taxon>Insecta</taxon>
        <taxon>Pterygota</taxon>
        <taxon>Neoptera</taxon>
        <taxon>Endopterygota</taxon>
        <taxon>Hymenoptera</taxon>
        <taxon>Apocrita</taxon>
        <taxon>Aculeata</taxon>
        <taxon>Apoidea</taxon>
        <taxon>Anthophila</taxon>
        <taxon>Apidae</taxon>
        <taxon>Eufriesea</taxon>
    </lineage>
</organism>
<protein>
    <submittedName>
        <fullName evidence="1">Uncharacterized protein</fullName>
    </submittedName>
</protein>
<dbReference type="EMBL" id="KQ761906">
    <property type="protein sequence ID" value="OAD56450.1"/>
    <property type="molecule type" value="Genomic_DNA"/>
</dbReference>
<gene>
    <name evidence="1" type="ORF">WN48_03348</name>
</gene>
<evidence type="ECO:0000313" key="2">
    <source>
        <dbReference type="Proteomes" id="UP000250275"/>
    </source>
</evidence>
<feature type="non-terminal residue" evidence="1">
    <location>
        <position position="1"/>
    </location>
</feature>
<name>A0A310SPJ6_9HYME</name>
<dbReference type="OrthoDB" id="7695857at2759"/>
<evidence type="ECO:0000313" key="1">
    <source>
        <dbReference type="EMBL" id="OAD56450.1"/>
    </source>
</evidence>
<keyword evidence="2" id="KW-1185">Reference proteome</keyword>
<sequence length="399" mass="45935">VTRLEERIGTYEDSERVHEERASELANLLETLKRFDVDVGSVCQLAAEALKNLTDRGNLFEESMKNLRHLAWTVKDRKDEPQLVLLREQNSVLREVVKKLKRKILEQTHNEIPKSEDEKRRAHVFPENETISRNNNGNLLNRSTFNENTVLVEKNSLNPSIRENNYHNDTKNCKEHDVTPVIIGGNKNENSNQNENRNKFDIDSSIIDMRGKVMCLESHSNGVVYEEYVFKLATNREIKIKYPVSLKNIETMVKLEFVDSETDYENTPSDRMLILFKDIYAVVNVKQTGIPCSTQTMKMRTSNNFTQTTFTGINKFSRLNAGITVIDMVSLALGICIPSNTLNNALSPPGFKKGLGSAEYEWQEKPHHGSLMILEDNDPNRLKWHRLNVIVQLYKRQLT</sequence>
<reference evidence="1 2" key="1">
    <citation type="submission" date="2015-07" db="EMBL/GenBank/DDBJ databases">
        <title>The genome of Eufriesea mexicana.</title>
        <authorList>
            <person name="Pan H."/>
            <person name="Kapheim K."/>
        </authorList>
    </citation>
    <scope>NUCLEOTIDE SEQUENCE [LARGE SCALE GENOMIC DNA]</scope>
    <source>
        <strain evidence="1">0111107269</strain>
        <tissue evidence="1">Whole body</tissue>
    </source>
</reference>
<dbReference type="Proteomes" id="UP000250275">
    <property type="component" value="Unassembled WGS sequence"/>
</dbReference>
<accession>A0A310SPJ6</accession>
<dbReference type="AlphaFoldDB" id="A0A310SPJ6"/>
<proteinExistence type="predicted"/>